<keyword evidence="2" id="KW-1185">Reference proteome</keyword>
<dbReference type="EMBL" id="BAABBF010000008">
    <property type="protein sequence ID" value="GAA3720418.1"/>
    <property type="molecule type" value="Genomic_DNA"/>
</dbReference>
<evidence type="ECO:0000313" key="1">
    <source>
        <dbReference type="EMBL" id="GAA3720418.1"/>
    </source>
</evidence>
<dbReference type="Proteomes" id="UP001500523">
    <property type="component" value="Unassembled WGS sequence"/>
</dbReference>
<organism evidence="1 2">
    <name type="scientific">Sphingomonas cynarae</name>
    <dbReference type="NCBI Taxonomy" id="930197"/>
    <lineage>
        <taxon>Bacteria</taxon>
        <taxon>Pseudomonadati</taxon>
        <taxon>Pseudomonadota</taxon>
        <taxon>Alphaproteobacteria</taxon>
        <taxon>Sphingomonadales</taxon>
        <taxon>Sphingomonadaceae</taxon>
        <taxon>Sphingomonas</taxon>
    </lineage>
</organism>
<reference evidence="2" key="1">
    <citation type="journal article" date="2019" name="Int. J. Syst. Evol. Microbiol.">
        <title>The Global Catalogue of Microorganisms (GCM) 10K type strain sequencing project: providing services to taxonomists for standard genome sequencing and annotation.</title>
        <authorList>
            <consortium name="The Broad Institute Genomics Platform"/>
            <consortium name="The Broad Institute Genome Sequencing Center for Infectious Disease"/>
            <person name="Wu L."/>
            <person name="Ma J."/>
        </authorList>
    </citation>
    <scope>NUCLEOTIDE SEQUENCE [LARGE SCALE GENOMIC DNA]</scope>
    <source>
        <strain evidence="2">JCM 17498</strain>
    </source>
</reference>
<protein>
    <submittedName>
        <fullName evidence="1">Uncharacterized protein</fullName>
    </submittedName>
</protein>
<sequence>MWLDKENTNPHFSFVEYLCCYFNGLSLEDGYRRAVSGGLLTSGEAKAVAAFHGIFDAYRPPNGDYDHEAILADPKWNDVVLKAQQAQAALLDIIDDTDERLSLTEP</sequence>
<gene>
    <name evidence="1" type="ORF">GCM10022268_30860</name>
</gene>
<name>A0ABP7EMC1_9SPHN</name>
<comment type="caution">
    <text evidence="1">The sequence shown here is derived from an EMBL/GenBank/DDBJ whole genome shotgun (WGS) entry which is preliminary data.</text>
</comment>
<accession>A0ABP7EMC1</accession>
<evidence type="ECO:0000313" key="2">
    <source>
        <dbReference type="Proteomes" id="UP001500523"/>
    </source>
</evidence>
<proteinExistence type="predicted"/>